<evidence type="ECO:0000313" key="2">
    <source>
        <dbReference type="Proteomes" id="UP000464577"/>
    </source>
</evidence>
<dbReference type="KEGG" id="senf:GJR95_34205"/>
<dbReference type="AlphaFoldDB" id="A0A6P1W5A7"/>
<dbReference type="RefSeq" id="WP_162390151.1">
    <property type="nucleotide sequence ID" value="NZ_CP045997.1"/>
</dbReference>
<name>A0A6P1W5A7_9BACT</name>
<gene>
    <name evidence="1" type="ORF">GJR95_34205</name>
</gene>
<sequence length="192" mass="21188">MSISLNPQLTAEYESLFGSCLINPAKQNEAVKIKNKIVANKAVYELVENATSVPWFVVAVIHSLEGGLNFKTHLHNGDPLSAKTVHVPKNRPPGKAPFTWQESAIDALIFDGLSGVQNWPLPVILFKLEGFNGFGYRIRHPEVLTPYLWSFTNHYQKGKFTQDGKFDPKAVSKQCGAAAILQVMVADGDILI</sequence>
<accession>A0A6P1W5A7</accession>
<evidence type="ECO:0000313" key="1">
    <source>
        <dbReference type="EMBL" id="QHV99758.1"/>
    </source>
</evidence>
<proteinExistence type="predicted"/>
<reference evidence="1 2" key="1">
    <citation type="submission" date="2019-11" db="EMBL/GenBank/DDBJ databases">
        <title>Spirosoma endbachense sp. nov., isolated from a natural salt meadow.</title>
        <authorList>
            <person name="Rojas J."/>
            <person name="Ambika Manirajan B."/>
            <person name="Ratering S."/>
            <person name="Suarez C."/>
            <person name="Geissler-Plaum R."/>
            <person name="Schnell S."/>
        </authorList>
    </citation>
    <scope>NUCLEOTIDE SEQUENCE [LARGE SCALE GENOMIC DNA]</scope>
    <source>
        <strain evidence="1 2">I-24</strain>
    </source>
</reference>
<keyword evidence="2" id="KW-1185">Reference proteome</keyword>
<dbReference type="EMBL" id="CP045997">
    <property type="protein sequence ID" value="QHV99758.1"/>
    <property type="molecule type" value="Genomic_DNA"/>
</dbReference>
<organism evidence="1 2">
    <name type="scientific">Spirosoma endbachense</name>
    <dbReference type="NCBI Taxonomy" id="2666025"/>
    <lineage>
        <taxon>Bacteria</taxon>
        <taxon>Pseudomonadati</taxon>
        <taxon>Bacteroidota</taxon>
        <taxon>Cytophagia</taxon>
        <taxon>Cytophagales</taxon>
        <taxon>Cytophagaceae</taxon>
        <taxon>Spirosoma</taxon>
    </lineage>
</organism>
<dbReference type="Proteomes" id="UP000464577">
    <property type="component" value="Chromosome"/>
</dbReference>
<protein>
    <submittedName>
        <fullName evidence="1">Uncharacterized protein</fullName>
    </submittedName>
</protein>